<feature type="transmembrane region" description="Helical" evidence="1">
    <location>
        <begin position="17"/>
        <end position="41"/>
    </location>
</feature>
<name>A0A9N9RDN9_9NEOP</name>
<gene>
    <name evidence="3" type="ORF">DIATSA_LOCUS12931</name>
</gene>
<accession>A0A9N9RDN9</accession>
<keyword evidence="1" id="KW-0472">Membrane</keyword>
<keyword evidence="1" id="KW-0812">Transmembrane</keyword>
<reference evidence="3" key="1">
    <citation type="submission" date="2021-12" db="EMBL/GenBank/DDBJ databases">
        <authorList>
            <person name="King R."/>
        </authorList>
    </citation>
    <scope>NUCLEOTIDE SEQUENCE</scope>
</reference>
<dbReference type="OrthoDB" id="76364at2759"/>
<dbReference type="AlphaFoldDB" id="A0A9N9RDN9"/>
<protein>
    <recommendedName>
        <fullName evidence="2">Fanconi-associated nuclease 1-like TPR domain-containing protein</fullName>
    </recommendedName>
</protein>
<sequence>MPLMVNPYLSQFCFKKIAIIFLIFFFFFFSSFICATSIFRYKSLPIWLLRFTPLDFYVKIMDTSIQELKKTKQYDLTLDILDALISQDLFRQHQKAEWYSEKSLVLHKIGQYDEAAQVLLDGLKSDLPEEMKDVMRTRVELTAKYAEEKLKTELLQYANKESTLEKNIRGVYLYKQPME</sequence>
<evidence type="ECO:0000256" key="1">
    <source>
        <dbReference type="SAM" id="Phobius"/>
    </source>
</evidence>
<organism evidence="3 4">
    <name type="scientific">Diatraea saccharalis</name>
    <name type="common">sugarcane borer</name>
    <dbReference type="NCBI Taxonomy" id="40085"/>
    <lineage>
        <taxon>Eukaryota</taxon>
        <taxon>Metazoa</taxon>
        <taxon>Ecdysozoa</taxon>
        <taxon>Arthropoda</taxon>
        <taxon>Hexapoda</taxon>
        <taxon>Insecta</taxon>
        <taxon>Pterygota</taxon>
        <taxon>Neoptera</taxon>
        <taxon>Endopterygota</taxon>
        <taxon>Lepidoptera</taxon>
        <taxon>Glossata</taxon>
        <taxon>Ditrysia</taxon>
        <taxon>Pyraloidea</taxon>
        <taxon>Crambidae</taxon>
        <taxon>Crambinae</taxon>
        <taxon>Diatraea</taxon>
    </lineage>
</organism>
<keyword evidence="1" id="KW-1133">Transmembrane helix</keyword>
<evidence type="ECO:0000313" key="3">
    <source>
        <dbReference type="EMBL" id="CAG9795691.1"/>
    </source>
</evidence>
<dbReference type="EMBL" id="OU893339">
    <property type="protein sequence ID" value="CAG9795691.1"/>
    <property type="molecule type" value="Genomic_DNA"/>
</dbReference>
<evidence type="ECO:0000313" key="4">
    <source>
        <dbReference type="Proteomes" id="UP001153714"/>
    </source>
</evidence>
<feature type="domain" description="Fanconi-associated nuclease 1-like TPR" evidence="2">
    <location>
        <begin position="39"/>
        <end position="125"/>
    </location>
</feature>
<dbReference type="InterPro" id="IPR049126">
    <property type="entry name" value="FAN1-like_TPR"/>
</dbReference>
<evidence type="ECO:0000259" key="2">
    <source>
        <dbReference type="Pfam" id="PF21170"/>
    </source>
</evidence>
<dbReference type="Proteomes" id="UP001153714">
    <property type="component" value="Chromosome 8"/>
</dbReference>
<reference evidence="3" key="2">
    <citation type="submission" date="2022-10" db="EMBL/GenBank/DDBJ databases">
        <authorList>
            <consortium name="ENA_rothamsted_submissions"/>
            <consortium name="culmorum"/>
            <person name="King R."/>
        </authorList>
    </citation>
    <scope>NUCLEOTIDE SEQUENCE</scope>
</reference>
<proteinExistence type="predicted"/>
<dbReference type="Pfam" id="PF21170">
    <property type="entry name" value="FAN1_TPR"/>
    <property type="match status" value="1"/>
</dbReference>
<keyword evidence="4" id="KW-1185">Reference proteome</keyword>